<gene>
    <name evidence="3" type="ORF">CLV67_103198</name>
</gene>
<evidence type="ECO:0000313" key="4">
    <source>
        <dbReference type="Proteomes" id="UP000239415"/>
    </source>
</evidence>
<organism evidence="3 4">
    <name type="scientific">Actinoplanes italicus</name>
    <dbReference type="NCBI Taxonomy" id="113567"/>
    <lineage>
        <taxon>Bacteria</taxon>
        <taxon>Bacillati</taxon>
        <taxon>Actinomycetota</taxon>
        <taxon>Actinomycetes</taxon>
        <taxon>Micromonosporales</taxon>
        <taxon>Micromonosporaceae</taxon>
        <taxon>Actinoplanes</taxon>
    </lineage>
</organism>
<dbReference type="OrthoDB" id="4516646at2"/>
<sequence>MPATIGEPQNIGAQVAYWRKRRGLNQRAAAGLAGMSQPYLSLIERGIKPVNNRSTLVALAQALNVSIADLTRQPGDPTDATKAAAAAHVPAIREALIRREVGELVEPHHDVRELMIAGGAYDFATVAPQLPNMLGGLRGGDLVQVAHVGVYTLKHLGYADLARDAARLAVQEAREVGDPAWIGIAEFIRILAMPPEMPGAPTRLAQRIADEIQPHIGDPEVRQAYGMLHLHAALRAAVDRRGDVAHDHLREAEEAAQSLGEPVDLGLARFAFGPTNAGFWRVAVELELGEPRRAIEASELIAPGRIPLANRQAPYFADLGNAYVQTGRDHEAIAMMLRSEAAGPQWFRLRPTIKDSVGSIVRRTKRNALTKQMRHAAVAVGLSDLVKD</sequence>
<evidence type="ECO:0000259" key="2">
    <source>
        <dbReference type="PROSITE" id="PS50943"/>
    </source>
</evidence>
<dbReference type="AlphaFoldDB" id="A0A2T0KIU8"/>
<dbReference type="CDD" id="cd00093">
    <property type="entry name" value="HTH_XRE"/>
    <property type="match status" value="1"/>
</dbReference>
<accession>A0A2T0KIU8</accession>
<dbReference type="Gene3D" id="1.10.260.40">
    <property type="entry name" value="lambda repressor-like DNA-binding domains"/>
    <property type="match status" value="1"/>
</dbReference>
<dbReference type="PROSITE" id="PS50943">
    <property type="entry name" value="HTH_CROC1"/>
    <property type="match status" value="1"/>
</dbReference>
<dbReference type="InterPro" id="IPR001387">
    <property type="entry name" value="Cro/C1-type_HTH"/>
</dbReference>
<dbReference type="InterPro" id="IPR010982">
    <property type="entry name" value="Lambda_DNA-bd_dom_sf"/>
</dbReference>
<keyword evidence="4" id="KW-1185">Reference proteome</keyword>
<evidence type="ECO:0000256" key="1">
    <source>
        <dbReference type="ARBA" id="ARBA00023125"/>
    </source>
</evidence>
<dbReference type="GO" id="GO:0005829">
    <property type="term" value="C:cytosol"/>
    <property type="evidence" value="ECO:0007669"/>
    <property type="project" value="TreeGrafter"/>
</dbReference>
<feature type="domain" description="HTH cro/C1-type" evidence="2">
    <location>
        <begin position="15"/>
        <end position="70"/>
    </location>
</feature>
<dbReference type="Pfam" id="PF13560">
    <property type="entry name" value="HTH_31"/>
    <property type="match status" value="1"/>
</dbReference>
<dbReference type="EMBL" id="PVMZ01000003">
    <property type="protein sequence ID" value="PRX23450.1"/>
    <property type="molecule type" value="Genomic_DNA"/>
</dbReference>
<dbReference type="PANTHER" id="PTHR46797">
    <property type="entry name" value="HTH-TYPE TRANSCRIPTIONAL REGULATOR"/>
    <property type="match status" value="1"/>
</dbReference>
<protein>
    <submittedName>
        <fullName evidence="3">Transcriptional regulator with XRE-family HTH domain</fullName>
    </submittedName>
</protein>
<comment type="caution">
    <text evidence="3">The sequence shown here is derived from an EMBL/GenBank/DDBJ whole genome shotgun (WGS) entry which is preliminary data.</text>
</comment>
<proteinExistence type="predicted"/>
<keyword evidence="1" id="KW-0238">DNA-binding</keyword>
<dbReference type="SUPFAM" id="SSF47413">
    <property type="entry name" value="lambda repressor-like DNA-binding domains"/>
    <property type="match status" value="1"/>
</dbReference>
<dbReference type="Proteomes" id="UP000239415">
    <property type="component" value="Unassembled WGS sequence"/>
</dbReference>
<name>A0A2T0KIU8_9ACTN</name>
<dbReference type="RefSeq" id="WP_106316650.1">
    <property type="nucleotide sequence ID" value="NZ_BOMO01000041.1"/>
</dbReference>
<dbReference type="GO" id="GO:0003677">
    <property type="term" value="F:DNA binding"/>
    <property type="evidence" value="ECO:0007669"/>
    <property type="project" value="UniProtKB-KW"/>
</dbReference>
<dbReference type="InterPro" id="IPR050807">
    <property type="entry name" value="TransReg_Diox_bact_type"/>
</dbReference>
<dbReference type="GO" id="GO:0003700">
    <property type="term" value="F:DNA-binding transcription factor activity"/>
    <property type="evidence" value="ECO:0007669"/>
    <property type="project" value="TreeGrafter"/>
</dbReference>
<dbReference type="SMART" id="SM00530">
    <property type="entry name" value="HTH_XRE"/>
    <property type="match status" value="1"/>
</dbReference>
<dbReference type="PANTHER" id="PTHR46797:SF1">
    <property type="entry name" value="METHYLPHOSPHONATE SYNTHASE"/>
    <property type="match status" value="1"/>
</dbReference>
<evidence type="ECO:0000313" key="3">
    <source>
        <dbReference type="EMBL" id="PRX23450.1"/>
    </source>
</evidence>
<reference evidence="3 4" key="1">
    <citation type="submission" date="2018-03" db="EMBL/GenBank/DDBJ databases">
        <title>Genomic Encyclopedia of Archaeal and Bacterial Type Strains, Phase II (KMG-II): from individual species to whole genera.</title>
        <authorList>
            <person name="Goeker M."/>
        </authorList>
    </citation>
    <scope>NUCLEOTIDE SEQUENCE [LARGE SCALE GENOMIC DNA]</scope>
    <source>
        <strain evidence="3 4">DSM 43146</strain>
    </source>
</reference>